<keyword evidence="2" id="KW-1185">Reference proteome</keyword>
<gene>
    <name evidence="1" type="ORF">F1193_16575</name>
</gene>
<dbReference type="RefSeq" id="WP_150098909.1">
    <property type="nucleotide sequence ID" value="NZ_VWPL01000056.1"/>
</dbReference>
<organism evidence="1 2">
    <name type="scientific">Blastochloris sulfoviridis</name>
    <dbReference type="NCBI Taxonomy" id="50712"/>
    <lineage>
        <taxon>Bacteria</taxon>
        <taxon>Pseudomonadati</taxon>
        <taxon>Pseudomonadota</taxon>
        <taxon>Alphaproteobacteria</taxon>
        <taxon>Hyphomicrobiales</taxon>
        <taxon>Blastochloridaceae</taxon>
        <taxon>Blastochloris</taxon>
    </lineage>
</organism>
<dbReference type="EMBL" id="VWPL01000056">
    <property type="protein sequence ID" value="KAA5595500.1"/>
    <property type="molecule type" value="Genomic_DNA"/>
</dbReference>
<accession>A0A5M6HI10</accession>
<comment type="caution">
    <text evidence="1">The sequence shown here is derived from an EMBL/GenBank/DDBJ whole genome shotgun (WGS) entry which is preliminary data.</text>
</comment>
<dbReference type="AlphaFoldDB" id="A0A5M6HI10"/>
<evidence type="ECO:0000313" key="2">
    <source>
        <dbReference type="Proteomes" id="UP000323886"/>
    </source>
</evidence>
<name>A0A5M6HI10_9HYPH</name>
<reference evidence="1 2" key="1">
    <citation type="submission" date="2019-09" db="EMBL/GenBank/DDBJ databases">
        <title>Draft Whole-Genome sequence of Blastochloris sulfoviridis DSM 729.</title>
        <authorList>
            <person name="Meyer T.E."/>
            <person name="Kyndt J.A."/>
        </authorList>
    </citation>
    <scope>NUCLEOTIDE SEQUENCE [LARGE SCALE GENOMIC DNA]</scope>
    <source>
        <strain evidence="1 2">DSM 729</strain>
    </source>
</reference>
<proteinExistence type="predicted"/>
<evidence type="ECO:0000313" key="1">
    <source>
        <dbReference type="EMBL" id="KAA5595500.1"/>
    </source>
</evidence>
<sequence>MKPSDPARKRHVIDPPDPSWVPLRAAPFLFQTSLGTPGPFVLRPAPQKSIDEFVQQQVRCHDVLGCGVDRHSYCLVIKYPVAAPDGDGWAADEVYPYDVRQQYMSPDGIMRPGCEDIVAAIESVWDRLVVGFRRAVTRGYCRVNRPGFVGGCLV</sequence>
<dbReference type="Proteomes" id="UP000323886">
    <property type="component" value="Unassembled WGS sequence"/>
</dbReference>
<protein>
    <submittedName>
        <fullName evidence="1">Uncharacterized protein</fullName>
    </submittedName>
</protein>